<feature type="transmembrane region" description="Helical" evidence="1">
    <location>
        <begin position="47"/>
        <end position="67"/>
    </location>
</feature>
<keyword evidence="1" id="KW-1133">Transmembrane helix</keyword>
<dbReference type="EMBL" id="JABBFX010000001">
    <property type="protein sequence ID" value="NML45778.1"/>
    <property type="molecule type" value="Genomic_DNA"/>
</dbReference>
<comment type="caution">
    <text evidence="3">The sequence shown here is derived from an EMBL/GenBank/DDBJ whole genome shotgun (WGS) entry which is preliminary data.</text>
</comment>
<name>A0A848HDY7_9BURK</name>
<evidence type="ECO:0000313" key="3">
    <source>
        <dbReference type="EMBL" id="NML45778.1"/>
    </source>
</evidence>
<dbReference type="Proteomes" id="UP000541185">
    <property type="component" value="Unassembled WGS sequence"/>
</dbReference>
<evidence type="ECO:0000313" key="4">
    <source>
        <dbReference type="Proteomes" id="UP000541185"/>
    </source>
</evidence>
<dbReference type="InterPro" id="IPR018392">
    <property type="entry name" value="LysM"/>
</dbReference>
<dbReference type="AlphaFoldDB" id="A0A848HDY7"/>
<organism evidence="3 4">
    <name type="scientific">Ramlibacter agri</name>
    <dbReference type="NCBI Taxonomy" id="2728837"/>
    <lineage>
        <taxon>Bacteria</taxon>
        <taxon>Pseudomonadati</taxon>
        <taxon>Pseudomonadota</taxon>
        <taxon>Betaproteobacteria</taxon>
        <taxon>Burkholderiales</taxon>
        <taxon>Comamonadaceae</taxon>
        <taxon>Ramlibacter</taxon>
    </lineage>
</organism>
<reference evidence="3 4" key="1">
    <citation type="submission" date="2020-04" db="EMBL/GenBank/DDBJ databases">
        <title>Ramlibacter sp. G-1-2-2 isolated from soil.</title>
        <authorList>
            <person name="Dahal R.H."/>
        </authorList>
    </citation>
    <scope>NUCLEOTIDE SEQUENCE [LARGE SCALE GENOMIC DNA]</scope>
    <source>
        <strain evidence="3 4">G-1-2-2</strain>
    </source>
</reference>
<proteinExistence type="predicted"/>
<evidence type="ECO:0000256" key="1">
    <source>
        <dbReference type="SAM" id="Phobius"/>
    </source>
</evidence>
<keyword evidence="1" id="KW-0812">Transmembrane</keyword>
<sequence>MRLLFPARRRYQCASCGRSLFVPLHSVLARAEPAHGVLQKRRHIANVAVGWTATASVLVIAGWVLWLQMPAQRLHFAEPGRPLASAGLTPAPGRATGCHHTHIFQAGETLEAIAANEMGAEWHAQDIWVLNQPLLDRLRVEDKGLEPGQAIEVPAPCN</sequence>
<keyword evidence="4" id="KW-1185">Reference proteome</keyword>
<gene>
    <name evidence="3" type="ORF">HHL11_18670</name>
</gene>
<accession>A0A848HDY7</accession>
<evidence type="ECO:0000259" key="2">
    <source>
        <dbReference type="PROSITE" id="PS51782"/>
    </source>
</evidence>
<dbReference type="PROSITE" id="PS51782">
    <property type="entry name" value="LYSM"/>
    <property type="match status" value="1"/>
</dbReference>
<protein>
    <recommendedName>
        <fullName evidence="2">LysM domain-containing protein</fullName>
    </recommendedName>
</protein>
<keyword evidence="1" id="KW-0472">Membrane</keyword>
<feature type="domain" description="LysM" evidence="2">
    <location>
        <begin position="100"/>
        <end position="153"/>
    </location>
</feature>